<evidence type="ECO:0000313" key="1">
    <source>
        <dbReference type="EMBL" id="MBM7644247.1"/>
    </source>
</evidence>
<name>A0ABS2PW17_9BACL</name>
<accession>A0ABS2PW17</accession>
<reference evidence="1 2" key="1">
    <citation type="submission" date="2021-01" db="EMBL/GenBank/DDBJ databases">
        <title>Genomic Encyclopedia of Type Strains, Phase IV (KMG-IV): sequencing the most valuable type-strain genomes for metagenomic binning, comparative biology and taxonomic classification.</title>
        <authorList>
            <person name="Goeker M."/>
        </authorList>
    </citation>
    <scope>NUCLEOTIDE SEQUENCE [LARGE SCALE GENOMIC DNA]</scope>
    <source>
        <strain evidence="1 2">DSM 28236</strain>
    </source>
</reference>
<sequence>MALKWTVPELLQYKSEGLTLDETIHLTDLPSLDSEVRGVSPVDVNGVVEFSKEAITFHLTIKGEMVLPDSVTLEDVNYPFHIHTSETFLLNHSAEIEEADHEVVHDIEENTIDLIPFIKEAILVEKPIRIVSDRNENPRYSGEGWDFVTEEERKKRIDPRLEKLKKFFDE</sequence>
<gene>
    <name evidence="1" type="ORF">JOD45_000440</name>
</gene>
<evidence type="ECO:0000313" key="2">
    <source>
        <dbReference type="Proteomes" id="UP000808914"/>
    </source>
</evidence>
<comment type="caution">
    <text evidence="1">The sequence shown here is derived from an EMBL/GenBank/DDBJ whole genome shotgun (WGS) entry which is preliminary data.</text>
</comment>
<dbReference type="Proteomes" id="UP000808914">
    <property type="component" value="Unassembled WGS sequence"/>
</dbReference>
<dbReference type="EMBL" id="JAFBER010000002">
    <property type="protein sequence ID" value="MBM7644247.1"/>
    <property type="molecule type" value="Genomic_DNA"/>
</dbReference>
<protein>
    <recommendedName>
        <fullName evidence="3">DUF177 domain-containing protein</fullName>
    </recommendedName>
</protein>
<keyword evidence="2" id="KW-1185">Reference proteome</keyword>
<dbReference type="Pfam" id="PF02620">
    <property type="entry name" value="YceD"/>
    <property type="match status" value="1"/>
</dbReference>
<organism evidence="1 2">
    <name type="scientific">Scopulibacillus daqui</name>
    <dbReference type="NCBI Taxonomy" id="1469162"/>
    <lineage>
        <taxon>Bacteria</taxon>
        <taxon>Bacillati</taxon>
        <taxon>Bacillota</taxon>
        <taxon>Bacilli</taxon>
        <taxon>Bacillales</taxon>
        <taxon>Sporolactobacillaceae</taxon>
        <taxon>Scopulibacillus</taxon>
    </lineage>
</organism>
<proteinExistence type="predicted"/>
<dbReference type="RefSeq" id="WP_205002224.1">
    <property type="nucleotide sequence ID" value="NZ_JAFBER010000002.1"/>
</dbReference>
<dbReference type="InterPro" id="IPR003772">
    <property type="entry name" value="YceD"/>
</dbReference>
<evidence type="ECO:0008006" key="3">
    <source>
        <dbReference type="Google" id="ProtNLM"/>
    </source>
</evidence>